<keyword evidence="1" id="KW-0472">Membrane</keyword>
<dbReference type="AlphaFoldDB" id="A0A0C2XTJ7"/>
<feature type="transmembrane region" description="Helical" evidence="1">
    <location>
        <begin position="17"/>
        <end position="36"/>
    </location>
</feature>
<evidence type="ECO:0000256" key="1">
    <source>
        <dbReference type="SAM" id="Phobius"/>
    </source>
</evidence>
<protein>
    <recommendedName>
        <fullName evidence="2">DUF6533 domain-containing protein</fullName>
    </recommendedName>
</protein>
<reference evidence="4" key="2">
    <citation type="submission" date="2015-01" db="EMBL/GenBank/DDBJ databases">
        <title>Evolutionary Origins and Diversification of the Mycorrhizal Mutualists.</title>
        <authorList>
            <consortium name="DOE Joint Genome Institute"/>
            <consortium name="Mycorrhizal Genomics Consortium"/>
            <person name="Kohler A."/>
            <person name="Kuo A."/>
            <person name="Nagy L.G."/>
            <person name="Floudas D."/>
            <person name="Copeland A."/>
            <person name="Barry K.W."/>
            <person name="Cichocki N."/>
            <person name="Veneault-Fourrey C."/>
            <person name="LaButti K."/>
            <person name="Lindquist E.A."/>
            <person name="Lipzen A."/>
            <person name="Lundell T."/>
            <person name="Morin E."/>
            <person name="Murat C."/>
            <person name="Riley R."/>
            <person name="Ohm R."/>
            <person name="Sun H."/>
            <person name="Tunlid A."/>
            <person name="Henrissat B."/>
            <person name="Grigoriev I.V."/>
            <person name="Hibbett D.S."/>
            <person name="Martin F."/>
        </authorList>
    </citation>
    <scope>NUCLEOTIDE SEQUENCE [LARGE SCALE GENOMIC DNA]</scope>
    <source>
        <strain evidence="4">MAFF 305830</strain>
    </source>
</reference>
<accession>A0A0C2XTJ7</accession>
<dbReference type="HOGENOM" id="CLU_035509_1_4_1"/>
<keyword evidence="1" id="KW-1133">Transmembrane helix</keyword>
<dbReference type="InterPro" id="IPR045340">
    <property type="entry name" value="DUF6533"/>
</dbReference>
<keyword evidence="1" id="KW-0812">Transmembrane</keyword>
<proteinExistence type="predicted"/>
<feature type="transmembrane region" description="Helical" evidence="1">
    <location>
        <begin position="221"/>
        <end position="242"/>
    </location>
</feature>
<dbReference type="EMBL" id="KN824280">
    <property type="protein sequence ID" value="KIM32227.1"/>
    <property type="molecule type" value="Genomic_DNA"/>
</dbReference>
<evidence type="ECO:0000313" key="3">
    <source>
        <dbReference type="EMBL" id="KIM32227.1"/>
    </source>
</evidence>
<keyword evidence="4" id="KW-1185">Reference proteome</keyword>
<organism evidence="3 4">
    <name type="scientific">Serendipita vermifera MAFF 305830</name>
    <dbReference type="NCBI Taxonomy" id="933852"/>
    <lineage>
        <taxon>Eukaryota</taxon>
        <taxon>Fungi</taxon>
        <taxon>Dikarya</taxon>
        <taxon>Basidiomycota</taxon>
        <taxon>Agaricomycotina</taxon>
        <taxon>Agaricomycetes</taxon>
        <taxon>Sebacinales</taxon>
        <taxon>Serendipitaceae</taxon>
        <taxon>Serendipita</taxon>
    </lineage>
</organism>
<dbReference type="STRING" id="933852.A0A0C2XTJ7"/>
<sequence>MILPTELVESLANLPPTRYACAAGTVVCFYDFILTFPNEVRYVWAPREKLSITKVMFLWNRYAVLGWLVLGNYHISGFRGPLTDRVSFSLCKVTIIGTGIAQGISIIIGVQLLALRVMALYKYERRIRIGVILWLTLCHAALCGMTLAAVIRMYREFAILFFLPGINTCYTVIDIASKLVYIPPLFAESVLLILQIAKHVKSRKTREAYQSPLMVTLYRDGYIYFATIMTIRLLCLFMFVFGPGSLRLIGNQLDFSLTLISRFFLQLRAAAKKLYEETITDFSTTGDFHMGDWSRRTGDLPSQK</sequence>
<dbReference type="OrthoDB" id="3251775at2759"/>
<evidence type="ECO:0000259" key="2">
    <source>
        <dbReference type="Pfam" id="PF20151"/>
    </source>
</evidence>
<reference evidence="3 4" key="1">
    <citation type="submission" date="2014-04" db="EMBL/GenBank/DDBJ databases">
        <authorList>
            <consortium name="DOE Joint Genome Institute"/>
            <person name="Kuo A."/>
            <person name="Zuccaro A."/>
            <person name="Kohler A."/>
            <person name="Nagy L.G."/>
            <person name="Floudas D."/>
            <person name="Copeland A."/>
            <person name="Barry K.W."/>
            <person name="Cichocki N."/>
            <person name="Veneault-Fourrey C."/>
            <person name="LaButti K."/>
            <person name="Lindquist E.A."/>
            <person name="Lipzen A."/>
            <person name="Lundell T."/>
            <person name="Morin E."/>
            <person name="Murat C."/>
            <person name="Sun H."/>
            <person name="Tunlid A."/>
            <person name="Henrissat B."/>
            <person name="Grigoriev I.V."/>
            <person name="Hibbett D.S."/>
            <person name="Martin F."/>
            <person name="Nordberg H.P."/>
            <person name="Cantor M.N."/>
            <person name="Hua S.X."/>
        </authorList>
    </citation>
    <scope>NUCLEOTIDE SEQUENCE [LARGE SCALE GENOMIC DNA]</scope>
    <source>
        <strain evidence="3 4">MAFF 305830</strain>
    </source>
</reference>
<evidence type="ECO:0000313" key="4">
    <source>
        <dbReference type="Proteomes" id="UP000054097"/>
    </source>
</evidence>
<feature type="transmembrane region" description="Helical" evidence="1">
    <location>
        <begin position="180"/>
        <end position="200"/>
    </location>
</feature>
<feature type="transmembrane region" description="Helical" evidence="1">
    <location>
        <begin position="131"/>
        <end position="154"/>
    </location>
</feature>
<dbReference type="Pfam" id="PF20151">
    <property type="entry name" value="DUF6533"/>
    <property type="match status" value="1"/>
</dbReference>
<feature type="domain" description="DUF6533" evidence="2">
    <location>
        <begin position="19"/>
        <end position="65"/>
    </location>
</feature>
<feature type="transmembrane region" description="Helical" evidence="1">
    <location>
        <begin position="57"/>
        <end position="75"/>
    </location>
</feature>
<dbReference type="Proteomes" id="UP000054097">
    <property type="component" value="Unassembled WGS sequence"/>
</dbReference>
<name>A0A0C2XTJ7_SERVB</name>
<gene>
    <name evidence="3" type="ORF">M408DRAFT_63533</name>
</gene>
<feature type="transmembrane region" description="Helical" evidence="1">
    <location>
        <begin position="95"/>
        <end position="119"/>
    </location>
</feature>